<protein>
    <submittedName>
        <fullName evidence="2">Uncharacterized protein</fullName>
    </submittedName>
</protein>
<evidence type="ECO:0000313" key="1">
    <source>
        <dbReference type="Proteomes" id="UP000095284"/>
    </source>
</evidence>
<sequence length="18" mass="1991">MYAQRILPSLPAFALRSG</sequence>
<reference evidence="2" key="1">
    <citation type="submission" date="2016-11" db="UniProtKB">
        <authorList>
            <consortium name="WormBaseParasite"/>
        </authorList>
    </citation>
    <scope>IDENTIFICATION</scope>
</reference>
<dbReference type="Proteomes" id="UP000095284">
    <property type="component" value="Unplaced"/>
</dbReference>
<name>A0A1I7SKL1_BURXY</name>
<evidence type="ECO:0000313" key="2">
    <source>
        <dbReference type="WBParaSite" id="BXY_1359100.1"/>
    </source>
</evidence>
<organism evidence="1 2">
    <name type="scientific">Bursaphelenchus xylophilus</name>
    <name type="common">Pinewood nematode worm</name>
    <name type="synonym">Aphelenchoides xylophilus</name>
    <dbReference type="NCBI Taxonomy" id="6326"/>
    <lineage>
        <taxon>Eukaryota</taxon>
        <taxon>Metazoa</taxon>
        <taxon>Ecdysozoa</taxon>
        <taxon>Nematoda</taxon>
        <taxon>Chromadorea</taxon>
        <taxon>Rhabditida</taxon>
        <taxon>Tylenchina</taxon>
        <taxon>Tylenchomorpha</taxon>
        <taxon>Aphelenchoidea</taxon>
        <taxon>Aphelenchoididae</taxon>
        <taxon>Bursaphelenchus</taxon>
    </lineage>
</organism>
<dbReference type="AlphaFoldDB" id="A0A1I7SKL1"/>
<proteinExistence type="predicted"/>
<accession>A0A1I7SKL1</accession>
<dbReference type="WBParaSite" id="BXY_1359100.1">
    <property type="protein sequence ID" value="BXY_1359100.1"/>
    <property type="gene ID" value="BXY_1359100"/>
</dbReference>